<proteinExistence type="predicted"/>
<sequence length="168" mass="17604">MRSAGPTSLLSAPRRRAHGLVLVVALGTALASLSGINAVRWAEAAEAAVALRSDSRDDARMDRGSVAFAGKRPRQWRSGRLAGVGADTWALVMSAGAVGVTKPILGRGREPFHLGLHEAHRQARERRQAVATDTARLLRSAALAVSGGDAGDRPRLVTQSLRGPPAHG</sequence>
<dbReference type="OrthoDB" id="9941991at2"/>
<dbReference type="STRING" id="1297742.A176_000049"/>
<dbReference type="AlphaFoldDB" id="A0A0H4X5I0"/>
<dbReference type="RefSeq" id="WP_021781172.1">
    <property type="nucleotide sequence ID" value="NZ_CP012109.1"/>
</dbReference>
<evidence type="ECO:0000313" key="2">
    <source>
        <dbReference type="EMBL" id="AKQ63137.1"/>
    </source>
</evidence>
<evidence type="ECO:0000313" key="3">
    <source>
        <dbReference type="Proteomes" id="UP000009026"/>
    </source>
</evidence>
<protein>
    <submittedName>
        <fullName evidence="2">Uncharacterized protein</fullName>
    </submittedName>
</protein>
<dbReference type="Proteomes" id="UP000009026">
    <property type="component" value="Chromosome"/>
</dbReference>
<evidence type="ECO:0000256" key="1">
    <source>
        <dbReference type="SAM" id="MobiDB-lite"/>
    </source>
</evidence>
<organism evidence="2 3">
    <name type="scientific">Pseudomyxococcus hansupus</name>
    <dbReference type="NCBI Taxonomy" id="1297742"/>
    <lineage>
        <taxon>Bacteria</taxon>
        <taxon>Pseudomonadati</taxon>
        <taxon>Myxococcota</taxon>
        <taxon>Myxococcia</taxon>
        <taxon>Myxococcales</taxon>
        <taxon>Cystobacterineae</taxon>
        <taxon>Myxococcaceae</taxon>
        <taxon>Pseudomyxococcus</taxon>
    </lineage>
</organism>
<reference evidence="2 3" key="1">
    <citation type="journal article" date="2016" name="PLoS ONE">
        <title>Complete Genome Sequence and Comparative Genomics of a Novel Myxobacterium Myxococcus hansupus.</title>
        <authorList>
            <person name="Sharma G."/>
            <person name="Narwani T."/>
            <person name="Subramanian S."/>
        </authorList>
    </citation>
    <scope>NUCLEOTIDE SEQUENCE [LARGE SCALE GENOMIC DNA]</scope>
    <source>
        <strain evidence="3">mixupus</strain>
    </source>
</reference>
<dbReference type="PATRIC" id="fig|1297742.4.peg.50"/>
<dbReference type="EMBL" id="CP012109">
    <property type="protein sequence ID" value="AKQ63137.1"/>
    <property type="molecule type" value="Genomic_DNA"/>
</dbReference>
<gene>
    <name evidence="2" type="ORF">A176_000049</name>
</gene>
<keyword evidence="3" id="KW-1185">Reference proteome</keyword>
<name>A0A0H4X5I0_9BACT</name>
<dbReference type="KEGG" id="mym:A176_000049"/>
<feature type="region of interest" description="Disordered" evidence="1">
    <location>
        <begin position="146"/>
        <end position="168"/>
    </location>
</feature>
<accession>A0A0H4X5I0</accession>